<dbReference type="Gene3D" id="2.30.30.40">
    <property type="entry name" value="SH3 Domains"/>
    <property type="match status" value="1"/>
</dbReference>
<dbReference type="InterPro" id="IPR052354">
    <property type="entry name" value="Cell_Wall_Dynamics_Protein"/>
</dbReference>
<dbReference type="InterPro" id="IPR036028">
    <property type="entry name" value="SH3-like_dom_sf"/>
</dbReference>
<accession>A0A6M1SN66</accession>
<feature type="compositionally biased region" description="Low complexity" evidence="1">
    <location>
        <begin position="138"/>
        <end position="155"/>
    </location>
</feature>
<dbReference type="Proteomes" id="UP000474802">
    <property type="component" value="Unassembled WGS sequence"/>
</dbReference>
<evidence type="ECO:0000256" key="2">
    <source>
        <dbReference type="SAM" id="SignalP"/>
    </source>
</evidence>
<dbReference type="AlphaFoldDB" id="A0A6M1SN66"/>
<dbReference type="InterPro" id="IPR003646">
    <property type="entry name" value="SH3-like_bac-type"/>
</dbReference>
<organism evidence="4 5">
    <name type="scientific">Devosia aurantiaca</name>
    <dbReference type="NCBI Taxonomy" id="2714858"/>
    <lineage>
        <taxon>Bacteria</taxon>
        <taxon>Pseudomonadati</taxon>
        <taxon>Pseudomonadota</taxon>
        <taxon>Alphaproteobacteria</taxon>
        <taxon>Hyphomicrobiales</taxon>
        <taxon>Devosiaceae</taxon>
        <taxon>Devosia</taxon>
    </lineage>
</organism>
<evidence type="ECO:0000313" key="4">
    <source>
        <dbReference type="EMBL" id="NGP18124.1"/>
    </source>
</evidence>
<dbReference type="RefSeq" id="WP_164534356.1">
    <property type="nucleotide sequence ID" value="NZ_JAALFG010000002.1"/>
</dbReference>
<gene>
    <name evidence="4" type="ORF">G5575_11045</name>
</gene>
<dbReference type="EMBL" id="JAALFG010000002">
    <property type="protein sequence ID" value="NGP18124.1"/>
    <property type="molecule type" value="Genomic_DNA"/>
</dbReference>
<dbReference type="PANTHER" id="PTHR34408">
    <property type="entry name" value="FAMILY PROTEIN, PUTATIVE-RELATED"/>
    <property type="match status" value="1"/>
</dbReference>
<feature type="domain" description="SH3b" evidence="3">
    <location>
        <begin position="34"/>
        <end position="84"/>
    </location>
</feature>
<comment type="caution">
    <text evidence="4">The sequence shown here is derived from an EMBL/GenBank/DDBJ whole genome shotgun (WGS) entry which is preliminary data.</text>
</comment>
<sequence>MKFRRSLTNLVIGAGVLFATAATAFAAPAVATGSVNVRSGPSTGYARVDTLQRNQLVEVTGCRSGWCYIEKRGADGWVSARYLQEVRARATKPSVSFSINFGTTPTVRPPRHHDNDWRRDRDRDRDRDRWDDRGGNHRGNYGNNNSSGFSFQFGN</sequence>
<protein>
    <submittedName>
        <fullName evidence="4">SH3 domain-containing protein</fullName>
    </submittedName>
</protein>
<dbReference type="PANTHER" id="PTHR34408:SF1">
    <property type="entry name" value="GLYCOSYL HYDROLASE FAMILY 19 DOMAIN-CONTAINING PROTEIN HI_1415"/>
    <property type="match status" value="1"/>
</dbReference>
<reference evidence="4 5" key="2">
    <citation type="submission" date="2020-03" db="EMBL/GenBank/DDBJ databases">
        <title>Devosia chinhatensis sp. nov., isolated from a hexachlorocyclohexane (HCH) dump site in India.</title>
        <authorList>
            <person name="Kumar M."/>
            <person name="Lal R."/>
        </authorList>
    </citation>
    <scope>NUCLEOTIDE SEQUENCE [LARGE SCALE GENOMIC DNA]</scope>
    <source>
        <strain evidence="4 5">H239</strain>
    </source>
</reference>
<dbReference type="Pfam" id="PF08239">
    <property type="entry name" value="SH3_3"/>
    <property type="match status" value="1"/>
</dbReference>
<evidence type="ECO:0000259" key="3">
    <source>
        <dbReference type="Pfam" id="PF08239"/>
    </source>
</evidence>
<proteinExistence type="predicted"/>
<dbReference type="SUPFAM" id="SSF50044">
    <property type="entry name" value="SH3-domain"/>
    <property type="match status" value="1"/>
</dbReference>
<feature type="signal peptide" evidence="2">
    <location>
        <begin position="1"/>
        <end position="26"/>
    </location>
</feature>
<name>A0A6M1SN66_9HYPH</name>
<evidence type="ECO:0000256" key="1">
    <source>
        <dbReference type="SAM" id="MobiDB-lite"/>
    </source>
</evidence>
<evidence type="ECO:0000313" key="5">
    <source>
        <dbReference type="Proteomes" id="UP000474802"/>
    </source>
</evidence>
<feature type="compositionally biased region" description="Basic and acidic residues" evidence="1">
    <location>
        <begin position="112"/>
        <end position="135"/>
    </location>
</feature>
<keyword evidence="5" id="KW-1185">Reference proteome</keyword>
<keyword evidence="2" id="KW-0732">Signal</keyword>
<reference evidence="4 5" key="1">
    <citation type="submission" date="2020-02" db="EMBL/GenBank/DDBJ databases">
        <authorList>
            <person name="Khan S.A."/>
            <person name="Jeon C.O."/>
            <person name="Chun B.H."/>
        </authorList>
    </citation>
    <scope>NUCLEOTIDE SEQUENCE [LARGE SCALE GENOMIC DNA]</scope>
    <source>
        <strain evidence="4 5">H239</strain>
    </source>
</reference>
<feature type="chain" id="PRO_5026815709" evidence="2">
    <location>
        <begin position="27"/>
        <end position="155"/>
    </location>
</feature>
<feature type="region of interest" description="Disordered" evidence="1">
    <location>
        <begin position="98"/>
        <end position="155"/>
    </location>
</feature>